<dbReference type="InterPro" id="IPR001841">
    <property type="entry name" value="Znf_RING"/>
</dbReference>
<keyword evidence="8" id="KW-0472">Membrane</keyword>
<dbReference type="GO" id="GO:0000977">
    <property type="term" value="F:RNA polymerase II transcription regulatory region sequence-specific DNA binding"/>
    <property type="evidence" value="ECO:0007669"/>
    <property type="project" value="TreeGrafter"/>
</dbReference>
<evidence type="ECO:0000256" key="2">
    <source>
        <dbReference type="ARBA" id="ARBA00022723"/>
    </source>
</evidence>
<dbReference type="EMBL" id="KZ305062">
    <property type="protein sequence ID" value="PIA32257.1"/>
    <property type="molecule type" value="Genomic_DNA"/>
</dbReference>
<dbReference type="FunCoup" id="A0A2G5CN28">
    <property type="interactions" value="3026"/>
</dbReference>
<dbReference type="InParanoid" id="A0A2G5CN28"/>
<dbReference type="Pfam" id="PF01422">
    <property type="entry name" value="zf-NF-X1"/>
    <property type="match status" value="11"/>
</dbReference>
<dbReference type="PANTHER" id="PTHR12360:SF1">
    <property type="entry name" value="NF-X1-TYPE ZINC FINGER PROTEIN NFXL1"/>
    <property type="match status" value="1"/>
</dbReference>
<sequence length="885" mass="99295">MASSAKTAQQQQHHVSHISSDSDTDSDTNTTTTITTVTHTDLEDSIFKSYIHISGGHSSSSPQDLSKIQSFLISSRSGALSCLICLEKIRITDPTWSCINGCYAVFHLLCIQSWARQASDLAAERAIARLSREHFPIAAANALENSNWNCPKCREEYSKTLIPKYYYCFCGKVENPISDPWILPHSCGEVCNRPLKYNCGHYCLLLCHPGPCPSCPKLVKSRCFCGKIEDVRRCGFKNFACNGVCLKVLDCGVHKCSENCHDGLCPPCREKSVYRCECGKKKEERECFERKYRCENPCERLLDCGKHVCDRGCHEGLCGECPLQGKRTCPCGKRKYEGMACDVAAPTCGSTCDKMLSCGFHKCPERCHRGSCIETCRTVVMKSCRCGSLKKEVPCCQALVCERKCQRVRDCGRHACRRRCCDGDCPPCSEICGRKLRCNNHKCPSPCHRGACAPCPLMVTISCACGETRFEVPCGTEANQKPPKCPRPCGIAPLCRHAPNRKPHKCHYGACPACRLICDEEFKCGHKCKLRCHGPKPPPNLEFTLKPKKKKVNQQPEYTPGSPCPLCPELVWRPCLGQHIGEERMVVCSDRSVFSCQNLCGNLLTCGNHYCTKTCHALKSQTLSSGVHVKSESCEDCDLRCQKDRKLSCPHPCPLPCHPGDCPLCKVLIKRSCHCGAMVHVFECTYYNSLSEEEQLKIRSCRGPCHRKLLNCSHLCPETCHPGACPSPDKCSKKVNVRCSCQNLKKEWICQEVQAAYRNSGRDPQDFSKTQFGIGLLPCDSECARKLKVADSELQLRKSKVIERKETDVTKPVPKRRKRRERLQEDEQISMLQAIGATLRRCLLFILVVLVVIATLYFGYKGLLLLSDWMNEIEQKRQRRRFPGM</sequence>
<evidence type="ECO:0000256" key="6">
    <source>
        <dbReference type="PROSITE-ProRule" id="PRU00175"/>
    </source>
</evidence>
<dbReference type="OrthoDB" id="536399at2759"/>
<keyword evidence="8" id="KW-1133">Transmembrane helix</keyword>
<organism evidence="10 11">
    <name type="scientific">Aquilegia coerulea</name>
    <name type="common">Rocky mountain columbine</name>
    <dbReference type="NCBI Taxonomy" id="218851"/>
    <lineage>
        <taxon>Eukaryota</taxon>
        <taxon>Viridiplantae</taxon>
        <taxon>Streptophyta</taxon>
        <taxon>Embryophyta</taxon>
        <taxon>Tracheophyta</taxon>
        <taxon>Spermatophyta</taxon>
        <taxon>Magnoliopsida</taxon>
        <taxon>Ranunculales</taxon>
        <taxon>Ranunculaceae</taxon>
        <taxon>Thalictroideae</taxon>
        <taxon>Aquilegia</taxon>
    </lineage>
</organism>
<feature type="compositionally biased region" description="Polar residues" evidence="7">
    <location>
        <begin position="1"/>
        <end position="12"/>
    </location>
</feature>
<evidence type="ECO:0000259" key="9">
    <source>
        <dbReference type="PROSITE" id="PS50089"/>
    </source>
</evidence>
<evidence type="ECO:0000256" key="1">
    <source>
        <dbReference type="ARBA" id="ARBA00007269"/>
    </source>
</evidence>
<dbReference type="Proteomes" id="UP000230069">
    <property type="component" value="Unassembled WGS sequence"/>
</dbReference>
<dbReference type="GO" id="GO:0005634">
    <property type="term" value="C:nucleus"/>
    <property type="evidence" value="ECO:0007669"/>
    <property type="project" value="InterPro"/>
</dbReference>
<dbReference type="CDD" id="cd06008">
    <property type="entry name" value="NF-X1-zinc-finger"/>
    <property type="match status" value="6"/>
</dbReference>
<keyword evidence="5" id="KW-0862">Zinc</keyword>
<keyword evidence="4 6" id="KW-0863">Zinc-finger</keyword>
<evidence type="ECO:0000256" key="5">
    <source>
        <dbReference type="ARBA" id="ARBA00022833"/>
    </source>
</evidence>
<protein>
    <recommendedName>
        <fullName evidence="9">RING-type domain-containing protein</fullName>
    </recommendedName>
</protein>
<accession>A0A2G5CN28</accession>
<feature type="compositionally biased region" description="Low complexity" evidence="7">
    <location>
        <begin position="17"/>
        <end position="30"/>
    </location>
</feature>
<keyword evidence="3" id="KW-0677">Repeat</keyword>
<keyword evidence="2" id="KW-0479">Metal-binding</keyword>
<dbReference type="GO" id="GO:0000981">
    <property type="term" value="F:DNA-binding transcription factor activity, RNA polymerase II-specific"/>
    <property type="evidence" value="ECO:0007669"/>
    <property type="project" value="TreeGrafter"/>
</dbReference>
<evidence type="ECO:0000256" key="3">
    <source>
        <dbReference type="ARBA" id="ARBA00022737"/>
    </source>
</evidence>
<evidence type="ECO:0000256" key="8">
    <source>
        <dbReference type="SAM" id="Phobius"/>
    </source>
</evidence>
<dbReference type="GO" id="GO:0008270">
    <property type="term" value="F:zinc ion binding"/>
    <property type="evidence" value="ECO:0007669"/>
    <property type="project" value="UniProtKB-KW"/>
</dbReference>
<dbReference type="AlphaFoldDB" id="A0A2G5CN28"/>
<dbReference type="PANTHER" id="PTHR12360">
    <property type="entry name" value="NUCLEAR TRANSCRIPTION FACTOR, X-BOX BINDING 1 NFX1"/>
    <property type="match status" value="1"/>
</dbReference>
<feature type="domain" description="RING-type" evidence="9">
    <location>
        <begin position="82"/>
        <end position="154"/>
    </location>
</feature>
<evidence type="ECO:0000313" key="10">
    <source>
        <dbReference type="EMBL" id="PIA32257.1"/>
    </source>
</evidence>
<gene>
    <name evidence="10" type="ORF">AQUCO_04500093v1</name>
</gene>
<evidence type="ECO:0000256" key="7">
    <source>
        <dbReference type="SAM" id="MobiDB-lite"/>
    </source>
</evidence>
<reference evidence="10 11" key="1">
    <citation type="submission" date="2017-09" db="EMBL/GenBank/DDBJ databases">
        <title>WGS assembly of Aquilegia coerulea Goldsmith.</title>
        <authorList>
            <person name="Hodges S."/>
            <person name="Kramer E."/>
            <person name="Nordborg M."/>
            <person name="Tomkins J."/>
            <person name="Borevitz J."/>
            <person name="Derieg N."/>
            <person name="Yan J."/>
            <person name="Mihaltcheva S."/>
            <person name="Hayes R.D."/>
            <person name="Rokhsar D."/>
        </authorList>
    </citation>
    <scope>NUCLEOTIDE SEQUENCE [LARGE SCALE GENOMIC DNA]</scope>
    <source>
        <strain evidence="11">cv. Goldsmith</strain>
    </source>
</reference>
<evidence type="ECO:0000256" key="4">
    <source>
        <dbReference type="ARBA" id="ARBA00022771"/>
    </source>
</evidence>
<evidence type="ECO:0000313" key="11">
    <source>
        <dbReference type="Proteomes" id="UP000230069"/>
    </source>
</evidence>
<dbReference type="InterPro" id="IPR000967">
    <property type="entry name" value="Znf_NFX1"/>
</dbReference>
<dbReference type="InterPro" id="IPR034078">
    <property type="entry name" value="NFX1_fam"/>
</dbReference>
<dbReference type="STRING" id="218851.A0A2G5CN28"/>
<name>A0A2G5CN28_AQUCA</name>
<feature type="transmembrane region" description="Helical" evidence="8">
    <location>
        <begin position="843"/>
        <end position="860"/>
    </location>
</feature>
<feature type="region of interest" description="Disordered" evidence="7">
    <location>
        <begin position="1"/>
        <end position="30"/>
    </location>
</feature>
<keyword evidence="8" id="KW-0812">Transmembrane</keyword>
<proteinExistence type="inferred from homology"/>
<comment type="similarity">
    <text evidence="1">Belongs to the NFX1 family.</text>
</comment>
<keyword evidence="11" id="KW-1185">Reference proteome</keyword>
<dbReference type="SMART" id="SM00438">
    <property type="entry name" value="ZnF_NFX"/>
    <property type="match status" value="11"/>
</dbReference>
<dbReference type="PROSITE" id="PS50089">
    <property type="entry name" value="ZF_RING_2"/>
    <property type="match status" value="1"/>
</dbReference>